<proteinExistence type="inferred from homology"/>
<dbReference type="Proteomes" id="UP000694728">
    <property type="component" value="Unplaced"/>
</dbReference>
<evidence type="ECO:0000256" key="1">
    <source>
        <dbReference type="ARBA" id="ARBA00004141"/>
    </source>
</evidence>
<comment type="subcellular location">
    <subcellularLocation>
        <location evidence="1">Membrane</location>
        <topology evidence="1">Multi-pass membrane protein</topology>
    </subcellularLocation>
</comment>
<dbReference type="Pfam" id="PF04103">
    <property type="entry name" value="CD20"/>
    <property type="match status" value="1"/>
</dbReference>
<dbReference type="Ensembl" id="ENSSSCT00045048159.1">
    <property type="protein sequence ID" value="ENSSSCP00045033479.1"/>
    <property type="gene ID" value="ENSSSCG00045028237.1"/>
</dbReference>
<evidence type="ECO:0000256" key="7">
    <source>
        <dbReference type="SAM" id="Phobius"/>
    </source>
</evidence>
<comment type="similarity">
    <text evidence="2">Belongs to the MS4A family.</text>
</comment>
<dbReference type="PANTHER" id="PTHR23320">
    <property type="entry name" value="MEMBRANE-SPANNING 4-DOMAINS SUBFAMILY A MS4A -RELATED"/>
    <property type="match status" value="1"/>
</dbReference>
<feature type="region of interest" description="Disordered" evidence="6">
    <location>
        <begin position="268"/>
        <end position="291"/>
    </location>
</feature>
<dbReference type="Ensembl" id="ENSSSCT00025060106.1">
    <property type="protein sequence ID" value="ENSSSCP00025025476.1"/>
    <property type="gene ID" value="ENSSSCG00025044222.1"/>
</dbReference>
<keyword evidence="4 7" id="KW-1133">Transmembrane helix</keyword>
<evidence type="ECO:0000256" key="3">
    <source>
        <dbReference type="ARBA" id="ARBA00022692"/>
    </source>
</evidence>
<accession>A0A8D0S2B7</accession>
<dbReference type="PANTHER" id="PTHR23320:SF5">
    <property type="entry name" value="MEMBRANE-SPANNING 4-DOMAINS SUBFAMILY A MEMBER 10"/>
    <property type="match status" value="1"/>
</dbReference>
<dbReference type="Proteomes" id="UP000694727">
    <property type="component" value="Unplaced"/>
</dbReference>
<feature type="transmembrane region" description="Helical" evidence="7">
    <location>
        <begin position="145"/>
        <end position="163"/>
    </location>
</feature>
<evidence type="ECO:0000256" key="2">
    <source>
        <dbReference type="ARBA" id="ARBA00009565"/>
    </source>
</evidence>
<keyword evidence="3 7" id="KW-0812">Transmembrane</keyword>
<evidence type="ECO:0000256" key="4">
    <source>
        <dbReference type="ARBA" id="ARBA00022989"/>
    </source>
</evidence>
<protein>
    <recommendedName>
        <fullName evidence="10">Membrane-spanning 4-domains subfamily A member 10</fullName>
    </recommendedName>
</protein>
<evidence type="ECO:0000313" key="8">
    <source>
        <dbReference type="Ensembl" id="ENSSSCP00025025476.1"/>
    </source>
</evidence>
<feature type="transmembrane region" description="Helical" evidence="7">
    <location>
        <begin position="170"/>
        <end position="193"/>
    </location>
</feature>
<feature type="transmembrane region" description="Helical" evidence="7">
    <location>
        <begin position="116"/>
        <end position="139"/>
    </location>
</feature>
<evidence type="ECO:0000256" key="5">
    <source>
        <dbReference type="ARBA" id="ARBA00023136"/>
    </source>
</evidence>
<feature type="transmembrane region" description="Helical" evidence="7">
    <location>
        <begin position="220"/>
        <end position="243"/>
    </location>
</feature>
<dbReference type="InterPro" id="IPR007237">
    <property type="entry name" value="CD20-like"/>
</dbReference>
<organism evidence="8 9">
    <name type="scientific">Sus scrofa</name>
    <name type="common">Pig</name>
    <dbReference type="NCBI Taxonomy" id="9823"/>
    <lineage>
        <taxon>Eukaryota</taxon>
        <taxon>Metazoa</taxon>
        <taxon>Chordata</taxon>
        <taxon>Craniata</taxon>
        <taxon>Vertebrata</taxon>
        <taxon>Euteleostomi</taxon>
        <taxon>Mammalia</taxon>
        <taxon>Eutheria</taxon>
        <taxon>Laurasiatheria</taxon>
        <taxon>Artiodactyla</taxon>
        <taxon>Suina</taxon>
        <taxon>Suidae</taxon>
        <taxon>Sus</taxon>
    </lineage>
</organism>
<dbReference type="AlphaFoldDB" id="A0A8D0S2B7"/>
<reference evidence="8" key="1">
    <citation type="submission" date="2025-05" db="UniProtKB">
        <authorList>
            <consortium name="Ensembl"/>
        </authorList>
    </citation>
    <scope>IDENTIFICATION</scope>
</reference>
<evidence type="ECO:0000313" key="9">
    <source>
        <dbReference type="Proteomes" id="UP000694727"/>
    </source>
</evidence>
<sequence>MASTKFKKPLRAGRSCLHRHQHWLRVGSRGVLSRSFLPFPSPPPPTSLCHNLRRHWHGHGWLCDCHLPSEEWSFLADLSGTLEGGTWAAVQPAGPEPQRPPLGPVTCPSPAQACHVVVALLYVFLGGYLAAIVQSLHLVVLKSWYPFWGAASFLISGILAITMETFQKNYLAACLTANAISFFCVLCGLFVIAKDLFLESPFDFPVWKPYPNDTVHIQRLVLALLCVTCLEVFLPGLMAILAYRDTRLAAEKDDLSLGPDMLLELRGSPMTPPPSYDDVTKGNGWQEQKQM</sequence>
<evidence type="ECO:0008006" key="10">
    <source>
        <dbReference type="Google" id="ProtNLM"/>
    </source>
</evidence>
<evidence type="ECO:0000256" key="6">
    <source>
        <dbReference type="SAM" id="MobiDB-lite"/>
    </source>
</evidence>
<keyword evidence="5 7" id="KW-0472">Membrane</keyword>
<dbReference type="InterPro" id="IPR030417">
    <property type="entry name" value="MS4A"/>
</dbReference>
<dbReference type="GO" id="GO:0016020">
    <property type="term" value="C:membrane"/>
    <property type="evidence" value="ECO:0007669"/>
    <property type="project" value="UniProtKB-SubCell"/>
</dbReference>
<name>A0A8D0S2B7_PIG</name>